<protein>
    <submittedName>
        <fullName evidence="1">Uncharacterized protein</fullName>
    </submittedName>
</protein>
<organism evidence="1">
    <name type="scientific">Flexilinea flocculi</name>
    <dbReference type="NCBI Taxonomy" id="1678840"/>
    <lineage>
        <taxon>Bacteria</taxon>
        <taxon>Bacillati</taxon>
        <taxon>Chloroflexota</taxon>
        <taxon>Anaerolineae</taxon>
        <taxon>Anaerolineales</taxon>
        <taxon>Anaerolineaceae</taxon>
        <taxon>Flexilinea</taxon>
    </lineage>
</organism>
<gene>
    <name evidence="1" type="ORF">ATC1_13195</name>
</gene>
<keyword evidence="2" id="KW-1185">Reference proteome</keyword>
<dbReference type="EMBL" id="DF968181">
    <property type="protein sequence ID" value="GAP40228.1"/>
    <property type="molecule type" value="Genomic_DNA"/>
</dbReference>
<proteinExistence type="predicted"/>
<evidence type="ECO:0000313" key="2">
    <source>
        <dbReference type="Proteomes" id="UP000053370"/>
    </source>
</evidence>
<evidence type="ECO:0000313" key="1">
    <source>
        <dbReference type="EMBL" id="GAP40228.1"/>
    </source>
</evidence>
<reference evidence="1" key="1">
    <citation type="journal article" date="2015" name="Genome Announc.">
        <title>Draft Genome Sequence of Anaerolineae Strain TC1, a Novel Isolate from a Methanogenic Wastewater Treatment System.</title>
        <authorList>
            <person name="Matsuura N."/>
            <person name="Tourlousse D.M."/>
            <person name="Sun L."/>
            <person name="Toyonaga M."/>
            <person name="Kuroda K."/>
            <person name="Ohashi A."/>
            <person name="Cruz R."/>
            <person name="Yamaguchi T."/>
            <person name="Sekiguchi Y."/>
        </authorList>
    </citation>
    <scope>NUCLEOTIDE SEQUENCE [LARGE SCALE GENOMIC DNA]</scope>
    <source>
        <strain evidence="1">TC1</strain>
    </source>
</reference>
<accession>A0A0S7BSR8</accession>
<sequence>MLLSHPVIPTKIEFNFHYRMCNFFLLLFEIWIDFSNKLRKFVVLMVLREAQSNKNNNEFFHISNTCFTTIPTVQLRNLNVKTLPYTGEQTKTDFLGIVPISFQFILQRTILKAGANHQDRKNDESRDQCPIGI</sequence>
<name>A0A0S7BSR8_9CHLR</name>
<dbReference type="Proteomes" id="UP000053370">
    <property type="component" value="Unassembled WGS sequence"/>
</dbReference>
<dbReference type="AlphaFoldDB" id="A0A0S7BSR8"/>